<evidence type="ECO:0000313" key="1">
    <source>
        <dbReference type="EMBL" id="SBQ78272.1"/>
    </source>
</evidence>
<name>A0A1A8H4N9_9TELE</name>
<feature type="non-terminal residue" evidence="1">
    <location>
        <position position="1"/>
    </location>
</feature>
<dbReference type="EMBL" id="HAEC01010056">
    <property type="protein sequence ID" value="SBQ78272.1"/>
    <property type="molecule type" value="Transcribed_RNA"/>
</dbReference>
<gene>
    <name evidence="1" type="primary">Nfu_g_1_015691</name>
</gene>
<reference evidence="1" key="1">
    <citation type="submission" date="2016-05" db="EMBL/GenBank/DDBJ databases">
        <authorList>
            <person name="Lavstsen T."/>
            <person name="Jespersen J.S."/>
        </authorList>
    </citation>
    <scope>NUCLEOTIDE SEQUENCE</scope>
    <source>
        <tissue evidence="1">Brain</tissue>
    </source>
</reference>
<proteinExistence type="predicted"/>
<reference evidence="1" key="2">
    <citation type="submission" date="2016-06" db="EMBL/GenBank/DDBJ databases">
        <title>The genome of a short-lived fish provides insights into sex chromosome evolution and the genetic control of aging.</title>
        <authorList>
            <person name="Reichwald K."/>
            <person name="Felder M."/>
            <person name="Petzold A."/>
            <person name="Koch P."/>
            <person name="Groth M."/>
            <person name="Platzer M."/>
        </authorList>
    </citation>
    <scope>NUCLEOTIDE SEQUENCE</scope>
    <source>
        <tissue evidence="1">Brain</tissue>
    </source>
</reference>
<feature type="non-terminal residue" evidence="1">
    <location>
        <position position="41"/>
    </location>
</feature>
<dbReference type="AlphaFoldDB" id="A0A1A8H4N9"/>
<sequence>PGGSSRLVVGCRGCFYGLRLHKGQAGPLHLLISTGTSAKGT</sequence>
<protein>
    <submittedName>
        <fullName evidence="1">Uncharacterized protein</fullName>
    </submittedName>
</protein>
<organism evidence="1">
    <name type="scientific">Nothobranchius korthausae</name>
    <dbReference type="NCBI Taxonomy" id="1143690"/>
    <lineage>
        <taxon>Eukaryota</taxon>
        <taxon>Metazoa</taxon>
        <taxon>Chordata</taxon>
        <taxon>Craniata</taxon>
        <taxon>Vertebrata</taxon>
        <taxon>Euteleostomi</taxon>
        <taxon>Actinopterygii</taxon>
        <taxon>Neopterygii</taxon>
        <taxon>Teleostei</taxon>
        <taxon>Neoteleostei</taxon>
        <taxon>Acanthomorphata</taxon>
        <taxon>Ovalentaria</taxon>
        <taxon>Atherinomorphae</taxon>
        <taxon>Cyprinodontiformes</taxon>
        <taxon>Nothobranchiidae</taxon>
        <taxon>Nothobranchius</taxon>
    </lineage>
</organism>
<accession>A0A1A8H4N9</accession>